<dbReference type="FunFam" id="3.40.50.12780:FF:000012">
    <property type="entry name" value="Non-ribosomal peptide synthetase"/>
    <property type="match status" value="2"/>
</dbReference>
<dbReference type="CDD" id="cd05930">
    <property type="entry name" value="A_NRPS"/>
    <property type="match status" value="1"/>
</dbReference>
<accession>A0ABF7PJG4</accession>
<feature type="domain" description="Carrier" evidence="8">
    <location>
        <begin position="757"/>
        <end position="831"/>
    </location>
</feature>
<dbReference type="InterPro" id="IPR057737">
    <property type="entry name" value="Condensation_MtbB-like"/>
</dbReference>
<dbReference type="CDD" id="cd19535">
    <property type="entry name" value="Cyc_NRPS"/>
    <property type="match status" value="1"/>
</dbReference>
<evidence type="ECO:0000256" key="1">
    <source>
        <dbReference type="ARBA" id="ARBA00001957"/>
    </source>
</evidence>
<dbReference type="Pfam" id="PF00668">
    <property type="entry name" value="Condensation"/>
    <property type="match status" value="3"/>
</dbReference>
<dbReference type="InterPro" id="IPR023213">
    <property type="entry name" value="CAT-like_dom_sf"/>
</dbReference>
<reference evidence="9" key="1">
    <citation type="submission" date="2015-07" db="EMBL/GenBank/DDBJ databases">
        <authorList>
            <person name="Ju K.-S."/>
            <person name="Doroghazi J.R."/>
            <person name="Metcalf W.W."/>
        </authorList>
    </citation>
    <scope>NUCLEOTIDE SEQUENCE</scope>
    <source>
        <strain evidence="9">NRRL F-5595</strain>
    </source>
</reference>
<proteinExistence type="inferred from homology"/>
<sequence length="2338" mass="265428">MRIRDLDLNHEHEAAASFWKKQLSTDAPSFSLSDMECGPNKADSCDRVQVPLDDELRLGLKKVDKSSDLSLLVWMQAALCACLVHYTEQERITVGVPVTACGLEGDAAPNELLPIRVDICASQPFVQVVEEVEQTLSLAYEYQRYPLAALSEQMSAFSPEVILGWERLHSKPSLGQDSERKLVIWLQRDAEKEQDEVVIQYVRGSHPPIPVHQFADSYLHVLRQVLRNPDMAVNEISILTEEEKTLQEEMNEVRTDVDLTKTFQDLFEAQARKAPERLAVVCGDQSLTYGELNKKANQLALTLKDRGVTRNSIVGVMVDRSVEMLVGMLAILKAGGVYLPIDPHYPVERIEYMLHDSGAKWLLSKRSVKALPRFAGEVVHLEDGRWFQGEGSDLCRDSTPDDLAYVIYTSGSTGNPKGVMIEQRSLVHFMHVMGEHLKDNQSFLFLASVSFDISLLEFGIPLTHGSTVVIATDGQSATSELGELVKRHGVELWESTPSRMELVLSDPEEAMFLKELKTILLAGEPFSIDLVERIRSISDARILNIYGPTETTICAAVKDLSDASTVTIGKPNPNYRSYVMNKYGQLKPLGMPGELCISGVAVARGYLGKPELTTEKFVPNPFNPDETMYRTGDLVRWLPNGELEYLGRMDQQVKIRGYRIELGEIEAQLRKHPQISQAVVIDRTDGNRKWLAAYYASEETIPFAELRAYLGKVLPDFMIPENLIRVEAIPLNPNGKVDRKRLSELGQADQMSAPYVAPRNPVEQKLAQTWEKVMGIDRVGIHDNFFALGGESIKALQIINALRKEQLKVGTRDVFNYPTIAELSERVVIAQKQESDGRVLVRRADLSEPFSLTEVQTAYMLGRNPQFELSGISPQTYFEYETELDIARLSRSFQKVIQRHPMLRAVILPEGKQQILRDVPEYEIEVESLVSMPPEKQAARLREERSRMIDHVFPLGQWPLFELKAFQLQEHTYLLCFRYDALLMDGASMNLVGQDLMHYYHQPDAQLPPLSFTFQDYMHIYDDMKRGTEYETAKAYWTNKLPDFPPAPSLLLAKDPAEIGTPNFQSLTTIITKDKWLKLRRLAQDKQVTPSALLCTVYGEVLAFWSNQRRLAINLTVFNRYPVHDEVEQIVGDFTSLILLDMDMDQKQPFFTKVEQTQSTLLDGLEHRHYDGVEFIRDYTRYHQMRPKAVMPIVFTSMLAGAGAFAWEEIGSLRHIHARTPQVYLDNVVIEKNGELLVSWNYVEELFDAEVMESMFTQFVELLDQLVEQGDINPLRISQKDYALIDQYNATAEPIPAATLHQLFIDQAQRTPDQVAVVFEQEWLTYSELDQRSNQVARFLQSRGIGRGDRVGVLAKRQVETIINLMAVLKAGAAYVPIDPDHPYERQTYILENSSCKILLDSDLYETMEISSYADGDLTPVAEPEDTAYVIYTSGSTGRPKGVIITHQAASNTIQDINRKFEVNEEDRIIGISSMCFDLSVYDIFGTLSAGATLVMIRDPRDMRELVRTVERRGITIWNTVPAIMDLALDHVGSHFENISLRLVLLSGDWIPLPLPAKINRHFPVADVISLGGATEASIWSIYWPIEQVEANWKSIPYGKPLANQTYYVLNYDQKMCPVGVIGDLYIGGAGLAQGYLNDDQKTKDAFIMHPEFGPIYKTGDCGRMRPEGYIEFLGRQDYQVKIQGYRVELEEISHCLLTYPDVDQAVVIDQTDERGMKFLVGYVVAQQEIDEKALRKHLMEHLPEYMIPAHLVHLEQLPLTPNGKLDRKALPVPKKQRNAEKFVAPQAGLEKILASVWQEVLNVEQIGANDHFFALGGDSIKAIQVSARLFVQGYHLDTKSLFEFPVLRDVARTIKKLDRSMLTHPEGTSDSSDDAGVAVESELKAQAELQIRKKMQEKMPHATIERIYPLAPFQQVIYEHAAKVPDTDAYFEQTIWTLEGELDIDLFIQCFQQLVDRYDALRTIIVQDDQGRPWQAVLREAQMEAEVRSLQGMTDQEQEACLQRWMSQNLARGFAFDELMTRLCVFQLGPKEHKVVWSAQHLLCDGWSASILLTELVQLYEAGQAGITAQLTPAQPFQSFVDWITAQDHEKARRFWRDYLAGYNRPVGLPYQKETAHKKGSDFTFMDLTLDEQLSSQLRTFVTDNRITLNSALMVAWSVLLGKINHVQEVVVPNLVSVRPADVEGIERMFGLFTNVLPIRVSWTESSTFAELLQVVQQDTLKCNEYAYCSLIDIQKESALQDQLTDHLWVFENYPTAPAVFAPSKNRDFVIKSYDVVDEPHTKYGIICFPEERITLKFGHDQHVFATEQVRETLDRLHRLIKAMVNNPTQTIGDFQI</sequence>
<dbReference type="SUPFAM" id="SSF56801">
    <property type="entry name" value="Acetyl-CoA synthetase-like"/>
    <property type="match status" value="2"/>
</dbReference>
<dbReference type="PANTHER" id="PTHR45527:SF10">
    <property type="entry name" value="PYOCHELIN SYNTHASE PCHF"/>
    <property type="match status" value="1"/>
</dbReference>
<dbReference type="EMBL" id="LGKI01000700">
    <property type="protein sequence ID" value="KPC70266.1"/>
    <property type="molecule type" value="Genomic_DNA"/>
</dbReference>
<dbReference type="Pfam" id="PF00550">
    <property type="entry name" value="PP-binding"/>
    <property type="match status" value="2"/>
</dbReference>
<keyword evidence="4" id="KW-0596">Phosphopantetheine</keyword>
<dbReference type="NCBIfam" id="NF003417">
    <property type="entry name" value="PRK04813.1"/>
    <property type="match status" value="2"/>
</dbReference>
<keyword evidence="5" id="KW-0597">Phosphoprotein</keyword>
<dbReference type="FunFam" id="3.40.50.980:FF:000001">
    <property type="entry name" value="Non-ribosomal peptide synthetase"/>
    <property type="match status" value="2"/>
</dbReference>
<dbReference type="Gene3D" id="3.40.50.12780">
    <property type="entry name" value="N-terminal domain of ligase-like"/>
    <property type="match status" value="1"/>
</dbReference>
<evidence type="ECO:0000259" key="8">
    <source>
        <dbReference type="PROSITE" id="PS50075"/>
    </source>
</evidence>
<dbReference type="Gene3D" id="3.40.50.980">
    <property type="match status" value="2"/>
</dbReference>
<protein>
    <submittedName>
        <fullName evidence="9">AMP-binding protein</fullName>
    </submittedName>
</protein>
<dbReference type="Pfam" id="PF00501">
    <property type="entry name" value="AMP-binding"/>
    <property type="match status" value="2"/>
</dbReference>
<dbReference type="FunFam" id="1.10.1200.10:FF:000005">
    <property type="entry name" value="Nonribosomal peptide synthetase 1"/>
    <property type="match status" value="2"/>
</dbReference>
<dbReference type="InterPro" id="IPR000873">
    <property type="entry name" value="AMP-dep_synth/lig_dom"/>
</dbReference>
<dbReference type="InterPro" id="IPR001242">
    <property type="entry name" value="Condensation_dom"/>
</dbReference>
<dbReference type="FunFam" id="3.30.559.30:FF:000006">
    <property type="entry name" value="Yersiniabactin polyketide/non-ribosomal peptide synthetase"/>
    <property type="match status" value="1"/>
</dbReference>
<comment type="caution">
    <text evidence="9">The sequence shown here is derived from an EMBL/GenBank/DDBJ whole genome shotgun (WGS) entry which is preliminary data.</text>
</comment>
<dbReference type="GO" id="GO:0044550">
    <property type="term" value="P:secondary metabolite biosynthetic process"/>
    <property type="evidence" value="ECO:0007669"/>
    <property type="project" value="UniProtKB-ARBA"/>
</dbReference>
<dbReference type="InterPro" id="IPR009081">
    <property type="entry name" value="PP-bd_ACP"/>
</dbReference>
<dbReference type="Gene3D" id="1.10.1200.10">
    <property type="entry name" value="ACP-like"/>
    <property type="match status" value="2"/>
</dbReference>
<dbReference type="Gene3D" id="3.30.559.10">
    <property type="entry name" value="Chloramphenicol acetyltransferase-like domain"/>
    <property type="match status" value="2"/>
</dbReference>
<dbReference type="SUPFAM" id="SSF47336">
    <property type="entry name" value="ACP-like"/>
    <property type="match status" value="2"/>
</dbReference>
<dbReference type="SUPFAM" id="SSF52777">
    <property type="entry name" value="CoA-dependent acyltransferases"/>
    <property type="match status" value="5"/>
</dbReference>
<dbReference type="InterPro" id="IPR020845">
    <property type="entry name" value="AMP-binding_CS"/>
</dbReference>
<dbReference type="InterPro" id="IPR020459">
    <property type="entry name" value="AMP-binding"/>
</dbReference>
<dbReference type="Gene3D" id="2.30.38.10">
    <property type="entry name" value="Luciferase, Domain 3"/>
    <property type="match status" value="1"/>
</dbReference>
<evidence type="ECO:0000313" key="9">
    <source>
        <dbReference type="EMBL" id="KPC70266.1"/>
    </source>
</evidence>
<keyword evidence="7" id="KW-0045">Antibiotic biosynthesis</keyword>
<dbReference type="GO" id="GO:0008610">
    <property type="term" value="P:lipid biosynthetic process"/>
    <property type="evidence" value="ECO:0007669"/>
    <property type="project" value="UniProtKB-ARBA"/>
</dbReference>
<dbReference type="InterPro" id="IPR020806">
    <property type="entry name" value="PKS_PP-bd"/>
</dbReference>
<name>A0ABF7PJG4_THEVU</name>
<dbReference type="PRINTS" id="PR00154">
    <property type="entry name" value="AMPBINDING"/>
</dbReference>
<dbReference type="GO" id="GO:0016874">
    <property type="term" value="F:ligase activity"/>
    <property type="evidence" value="ECO:0007669"/>
    <property type="project" value="UniProtKB-KW"/>
</dbReference>
<dbReference type="PROSITE" id="PS00455">
    <property type="entry name" value="AMP_BINDING"/>
    <property type="match status" value="2"/>
</dbReference>
<dbReference type="FunFam" id="3.30.300.30:FF:000010">
    <property type="entry name" value="Enterobactin synthetase component F"/>
    <property type="match status" value="1"/>
</dbReference>
<dbReference type="PANTHER" id="PTHR45527">
    <property type="entry name" value="NONRIBOSOMAL PEPTIDE SYNTHETASE"/>
    <property type="match status" value="1"/>
</dbReference>
<organism evidence="9">
    <name type="scientific">Thermoactinomyces vulgaris</name>
    <dbReference type="NCBI Taxonomy" id="2026"/>
    <lineage>
        <taxon>Bacteria</taxon>
        <taxon>Bacillati</taxon>
        <taxon>Bacillota</taxon>
        <taxon>Bacilli</taxon>
        <taxon>Bacillales</taxon>
        <taxon>Thermoactinomycetaceae</taxon>
        <taxon>Thermoactinomyces</taxon>
    </lineage>
</organism>
<evidence type="ECO:0000256" key="5">
    <source>
        <dbReference type="ARBA" id="ARBA00022553"/>
    </source>
</evidence>
<dbReference type="InterPro" id="IPR025110">
    <property type="entry name" value="AMP-bd_C"/>
</dbReference>
<dbReference type="InterPro" id="IPR006162">
    <property type="entry name" value="Ppantetheine_attach_site"/>
</dbReference>
<dbReference type="PROSITE" id="PS00012">
    <property type="entry name" value="PHOSPHOPANTETHEINE"/>
    <property type="match status" value="2"/>
</dbReference>
<dbReference type="Gene3D" id="3.30.300.30">
    <property type="match status" value="2"/>
</dbReference>
<dbReference type="CDD" id="cd12114">
    <property type="entry name" value="A_NRPS_TlmIV_like"/>
    <property type="match status" value="1"/>
</dbReference>
<keyword evidence="6" id="KW-0436">Ligase</keyword>
<dbReference type="FunFam" id="2.30.38.10:FF:000001">
    <property type="entry name" value="Non-ribosomal peptide synthetase PvdI"/>
    <property type="match status" value="1"/>
</dbReference>
<dbReference type="Gene3D" id="3.30.559.30">
    <property type="entry name" value="Nonribosomal peptide synthetase, condensation domain"/>
    <property type="match status" value="3"/>
</dbReference>
<comment type="cofactor">
    <cofactor evidence="1">
        <name>pantetheine 4'-phosphate</name>
        <dbReference type="ChEBI" id="CHEBI:47942"/>
    </cofactor>
</comment>
<dbReference type="NCBIfam" id="TIGR01733">
    <property type="entry name" value="AA-adenyl-dom"/>
    <property type="match status" value="2"/>
</dbReference>
<dbReference type="InterPro" id="IPR045851">
    <property type="entry name" value="AMP-bd_C_sf"/>
</dbReference>
<dbReference type="InterPro" id="IPR010071">
    <property type="entry name" value="AA_adenyl_dom"/>
</dbReference>
<evidence type="ECO:0000256" key="2">
    <source>
        <dbReference type="ARBA" id="ARBA00004924"/>
    </source>
</evidence>
<comment type="pathway">
    <text evidence="2">Siderophore biosynthesis.</text>
</comment>
<feature type="domain" description="Carrier" evidence="8">
    <location>
        <begin position="1785"/>
        <end position="1859"/>
    </location>
</feature>
<dbReference type="Pfam" id="PF13193">
    <property type="entry name" value="AMP-binding_C"/>
    <property type="match status" value="2"/>
</dbReference>
<evidence type="ECO:0000256" key="7">
    <source>
        <dbReference type="ARBA" id="ARBA00023194"/>
    </source>
</evidence>
<dbReference type="GO" id="GO:0017000">
    <property type="term" value="P:antibiotic biosynthetic process"/>
    <property type="evidence" value="ECO:0007669"/>
    <property type="project" value="UniProtKB-KW"/>
</dbReference>
<evidence type="ECO:0000256" key="4">
    <source>
        <dbReference type="ARBA" id="ARBA00022450"/>
    </source>
</evidence>
<evidence type="ECO:0000256" key="6">
    <source>
        <dbReference type="ARBA" id="ARBA00022598"/>
    </source>
</evidence>
<dbReference type="GO" id="GO:0043041">
    <property type="term" value="P:amino acid activation for nonribosomal peptide biosynthetic process"/>
    <property type="evidence" value="ECO:0007669"/>
    <property type="project" value="UniProtKB-ARBA"/>
</dbReference>
<gene>
    <name evidence="9" type="ORF">ADL26_17380</name>
</gene>
<dbReference type="InterPro" id="IPR042099">
    <property type="entry name" value="ANL_N_sf"/>
</dbReference>
<comment type="similarity">
    <text evidence="3">Belongs to the ATP-dependent AMP-binding enzyme family.</text>
</comment>
<dbReference type="FunFam" id="3.30.559.10:FF:000023">
    <property type="entry name" value="Non-ribosomal peptide synthetase"/>
    <property type="match status" value="1"/>
</dbReference>
<dbReference type="InterPro" id="IPR036736">
    <property type="entry name" value="ACP-like_sf"/>
</dbReference>
<dbReference type="SMART" id="SM00823">
    <property type="entry name" value="PKS_PP"/>
    <property type="match status" value="1"/>
</dbReference>
<evidence type="ECO:0000256" key="3">
    <source>
        <dbReference type="ARBA" id="ARBA00006432"/>
    </source>
</evidence>
<dbReference type="PROSITE" id="PS50075">
    <property type="entry name" value="CARRIER"/>
    <property type="match status" value="2"/>
</dbReference>